<gene>
    <name evidence="2" type="ORF">AKO1_014434</name>
</gene>
<accession>A0AAW2Z0N4</accession>
<organism evidence="2 3">
    <name type="scientific">Acrasis kona</name>
    <dbReference type="NCBI Taxonomy" id="1008807"/>
    <lineage>
        <taxon>Eukaryota</taxon>
        <taxon>Discoba</taxon>
        <taxon>Heterolobosea</taxon>
        <taxon>Tetramitia</taxon>
        <taxon>Eutetramitia</taxon>
        <taxon>Acrasidae</taxon>
        <taxon>Acrasis</taxon>
    </lineage>
</organism>
<feature type="domain" description="START" evidence="1">
    <location>
        <begin position="21"/>
        <end position="203"/>
    </location>
</feature>
<dbReference type="InterPro" id="IPR002913">
    <property type="entry name" value="START_lipid-bd_dom"/>
</dbReference>
<evidence type="ECO:0000313" key="3">
    <source>
        <dbReference type="Proteomes" id="UP001431209"/>
    </source>
</evidence>
<evidence type="ECO:0000313" key="2">
    <source>
        <dbReference type="EMBL" id="KAL0482550.1"/>
    </source>
</evidence>
<protein>
    <submittedName>
        <fullName evidence="2">StAR-related lipid transfer protein</fullName>
    </submittedName>
</protein>
<dbReference type="InterPro" id="IPR023393">
    <property type="entry name" value="START-like_dom_sf"/>
</dbReference>
<sequence>MMNYISDQTFDELTSYLTAGGWVESETTEGVVISTKSFPEGQAVKSVGVLNDSPPDQVIKLIIDCNMRKKLSTNLAQVFCIESGDGCDVIYQEFVPNSMFVANRDMVIARRWKYLEDGSVVIVMKSVEHAKYPPHPSGTPVRAQVVRQAVSLTPIEENRTVFTQINQMDLNGYVPSSITNYVMKKMPIELVSKLGEGMRLLKQ</sequence>
<dbReference type="Pfam" id="PF01852">
    <property type="entry name" value="START"/>
    <property type="match status" value="1"/>
</dbReference>
<dbReference type="SMART" id="SM00234">
    <property type="entry name" value="START"/>
    <property type="match status" value="1"/>
</dbReference>
<dbReference type="Gene3D" id="3.30.530.20">
    <property type="match status" value="1"/>
</dbReference>
<reference evidence="2 3" key="1">
    <citation type="submission" date="2024-03" db="EMBL/GenBank/DDBJ databases">
        <title>The Acrasis kona genome and developmental transcriptomes reveal deep origins of eukaryotic multicellular pathways.</title>
        <authorList>
            <person name="Sheikh S."/>
            <person name="Fu C.-J."/>
            <person name="Brown M.W."/>
            <person name="Baldauf S.L."/>
        </authorList>
    </citation>
    <scope>NUCLEOTIDE SEQUENCE [LARGE SCALE GENOMIC DNA]</scope>
    <source>
        <strain evidence="2 3">ATCC MYA-3509</strain>
    </source>
</reference>
<dbReference type="EMBL" id="JAOPGA020000870">
    <property type="protein sequence ID" value="KAL0482550.1"/>
    <property type="molecule type" value="Genomic_DNA"/>
</dbReference>
<evidence type="ECO:0000259" key="1">
    <source>
        <dbReference type="PROSITE" id="PS50848"/>
    </source>
</evidence>
<proteinExistence type="predicted"/>
<dbReference type="GO" id="GO:0005737">
    <property type="term" value="C:cytoplasm"/>
    <property type="evidence" value="ECO:0007669"/>
    <property type="project" value="UniProtKB-ARBA"/>
</dbReference>
<name>A0AAW2Z0N4_9EUKA</name>
<dbReference type="CDD" id="cd00177">
    <property type="entry name" value="START"/>
    <property type="match status" value="1"/>
</dbReference>
<dbReference type="Proteomes" id="UP001431209">
    <property type="component" value="Unassembled WGS sequence"/>
</dbReference>
<dbReference type="PROSITE" id="PS50848">
    <property type="entry name" value="START"/>
    <property type="match status" value="1"/>
</dbReference>
<keyword evidence="3" id="KW-1185">Reference proteome</keyword>
<dbReference type="InterPro" id="IPR051213">
    <property type="entry name" value="START_lipid_transfer"/>
</dbReference>
<dbReference type="AlphaFoldDB" id="A0AAW2Z0N4"/>
<dbReference type="SUPFAM" id="SSF55961">
    <property type="entry name" value="Bet v1-like"/>
    <property type="match status" value="1"/>
</dbReference>
<dbReference type="PANTHER" id="PTHR19308">
    <property type="entry name" value="PHOSPHATIDYLCHOLINE TRANSFER PROTEIN"/>
    <property type="match status" value="1"/>
</dbReference>
<comment type="caution">
    <text evidence="2">The sequence shown here is derived from an EMBL/GenBank/DDBJ whole genome shotgun (WGS) entry which is preliminary data.</text>
</comment>
<dbReference type="PANTHER" id="PTHR19308:SF14">
    <property type="entry name" value="START DOMAIN-CONTAINING PROTEIN"/>
    <property type="match status" value="1"/>
</dbReference>
<dbReference type="GO" id="GO:0008289">
    <property type="term" value="F:lipid binding"/>
    <property type="evidence" value="ECO:0007669"/>
    <property type="project" value="InterPro"/>
</dbReference>